<dbReference type="SUPFAM" id="SSF47413">
    <property type="entry name" value="lambda repressor-like DNA-binding domains"/>
    <property type="match status" value="1"/>
</dbReference>
<dbReference type="GO" id="GO:0003700">
    <property type="term" value="F:DNA-binding transcription factor activity"/>
    <property type="evidence" value="ECO:0007669"/>
    <property type="project" value="TreeGrafter"/>
</dbReference>
<evidence type="ECO:0000259" key="4">
    <source>
        <dbReference type="PROSITE" id="PS50943"/>
    </source>
</evidence>
<evidence type="ECO:0000313" key="6">
    <source>
        <dbReference type="Proteomes" id="UP001143372"/>
    </source>
</evidence>
<dbReference type="Proteomes" id="UP001143372">
    <property type="component" value="Unassembled WGS sequence"/>
</dbReference>
<dbReference type="AlphaFoldDB" id="A0A9W6MWQ4"/>
<dbReference type="PANTHER" id="PTHR46797:SF23">
    <property type="entry name" value="HTH-TYPE TRANSCRIPTIONAL REGULATOR SUTR"/>
    <property type="match status" value="1"/>
</dbReference>
<dbReference type="Pfam" id="PF01381">
    <property type="entry name" value="HTH_3"/>
    <property type="match status" value="1"/>
</dbReference>
<keyword evidence="3" id="KW-0804">Transcription</keyword>
<evidence type="ECO:0000256" key="3">
    <source>
        <dbReference type="ARBA" id="ARBA00023163"/>
    </source>
</evidence>
<keyword evidence="1" id="KW-0805">Transcription regulation</keyword>
<dbReference type="RefSeq" id="WP_271170004.1">
    <property type="nucleotide sequence ID" value="NZ_BSFI01000023.1"/>
</dbReference>
<keyword evidence="6" id="KW-1185">Reference proteome</keyword>
<reference evidence="5" key="2">
    <citation type="submission" date="2023-01" db="EMBL/GenBank/DDBJ databases">
        <authorList>
            <person name="Sun Q."/>
            <person name="Evtushenko L."/>
        </authorList>
    </citation>
    <scope>NUCLEOTIDE SEQUENCE</scope>
    <source>
        <strain evidence="5">VKM B-2347</strain>
    </source>
</reference>
<dbReference type="EMBL" id="BSFI01000023">
    <property type="protein sequence ID" value="GLK69789.1"/>
    <property type="molecule type" value="Genomic_DNA"/>
</dbReference>
<reference evidence="5" key="1">
    <citation type="journal article" date="2014" name="Int. J. Syst. Evol. Microbiol.">
        <title>Complete genome sequence of Corynebacterium casei LMG S-19264T (=DSM 44701T), isolated from a smear-ripened cheese.</title>
        <authorList>
            <consortium name="US DOE Joint Genome Institute (JGI-PGF)"/>
            <person name="Walter F."/>
            <person name="Albersmeier A."/>
            <person name="Kalinowski J."/>
            <person name="Ruckert C."/>
        </authorList>
    </citation>
    <scope>NUCLEOTIDE SEQUENCE</scope>
    <source>
        <strain evidence="5">VKM B-2347</strain>
    </source>
</reference>
<dbReference type="InterPro" id="IPR010982">
    <property type="entry name" value="Lambda_DNA-bd_dom_sf"/>
</dbReference>
<dbReference type="PROSITE" id="PS50943">
    <property type="entry name" value="HTH_CROC1"/>
    <property type="match status" value="1"/>
</dbReference>
<dbReference type="SMART" id="SM00530">
    <property type="entry name" value="HTH_XRE"/>
    <property type="match status" value="1"/>
</dbReference>
<dbReference type="PANTHER" id="PTHR46797">
    <property type="entry name" value="HTH-TYPE TRANSCRIPTIONAL REGULATOR"/>
    <property type="match status" value="1"/>
</dbReference>
<protein>
    <recommendedName>
        <fullName evidence="4">HTH cro/C1-type domain-containing protein</fullName>
    </recommendedName>
</protein>
<accession>A0A9W6MWQ4</accession>
<dbReference type="GO" id="GO:0005829">
    <property type="term" value="C:cytosol"/>
    <property type="evidence" value="ECO:0007669"/>
    <property type="project" value="TreeGrafter"/>
</dbReference>
<gene>
    <name evidence="5" type="ORF">GCM10008179_34270</name>
</gene>
<keyword evidence="2" id="KW-0238">DNA-binding</keyword>
<name>A0A9W6MWQ4_9HYPH</name>
<dbReference type="CDD" id="cd00093">
    <property type="entry name" value="HTH_XRE"/>
    <property type="match status" value="1"/>
</dbReference>
<sequence length="90" mass="9884">MDVRRVIGANVRRHRLAADLSQEAVANRMGVDRAYVSGLEIGTRNPTAVTLWHISLALQVPIAELLVEHGEPIDAPLPRKRASKKSSHEA</sequence>
<feature type="domain" description="HTH cro/C1-type" evidence="4">
    <location>
        <begin position="11"/>
        <end position="65"/>
    </location>
</feature>
<dbReference type="Gene3D" id="1.10.260.40">
    <property type="entry name" value="lambda repressor-like DNA-binding domains"/>
    <property type="match status" value="1"/>
</dbReference>
<evidence type="ECO:0000313" key="5">
    <source>
        <dbReference type="EMBL" id="GLK69789.1"/>
    </source>
</evidence>
<evidence type="ECO:0000256" key="2">
    <source>
        <dbReference type="ARBA" id="ARBA00023125"/>
    </source>
</evidence>
<dbReference type="InterPro" id="IPR001387">
    <property type="entry name" value="Cro/C1-type_HTH"/>
</dbReference>
<evidence type="ECO:0000256" key="1">
    <source>
        <dbReference type="ARBA" id="ARBA00023015"/>
    </source>
</evidence>
<proteinExistence type="predicted"/>
<dbReference type="InterPro" id="IPR050807">
    <property type="entry name" value="TransReg_Diox_bact_type"/>
</dbReference>
<comment type="caution">
    <text evidence="5">The sequence shown here is derived from an EMBL/GenBank/DDBJ whole genome shotgun (WGS) entry which is preliminary data.</text>
</comment>
<organism evidence="5 6">
    <name type="scientific">Hansschlegelia plantiphila</name>
    <dbReference type="NCBI Taxonomy" id="374655"/>
    <lineage>
        <taxon>Bacteria</taxon>
        <taxon>Pseudomonadati</taxon>
        <taxon>Pseudomonadota</taxon>
        <taxon>Alphaproteobacteria</taxon>
        <taxon>Hyphomicrobiales</taxon>
        <taxon>Methylopilaceae</taxon>
        <taxon>Hansschlegelia</taxon>
    </lineage>
</organism>
<dbReference type="GO" id="GO:0003677">
    <property type="term" value="F:DNA binding"/>
    <property type="evidence" value="ECO:0007669"/>
    <property type="project" value="UniProtKB-KW"/>
</dbReference>